<gene>
    <name evidence="1" type="ORF">H7K38_20050</name>
</gene>
<proteinExistence type="predicted"/>
<comment type="caution">
    <text evidence="1">The sequence shown here is derived from an EMBL/GenBank/DDBJ whole genome shotgun (WGS) entry which is preliminary data.</text>
</comment>
<accession>A0AA41XRK5</accession>
<reference evidence="1" key="1">
    <citation type="submission" date="2020-07" db="EMBL/GenBank/DDBJ databases">
        <authorList>
            <person name="Pettersson B.M.F."/>
            <person name="Behra P.R.K."/>
            <person name="Ramesh M."/>
            <person name="Das S."/>
            <person name="Dasgupta S."/>
            <person name="Kirsebom L.A."/>
        </authorList>
    </citation>
    <scope>NUCLEOTIDE SEQUENCE</scope>
    <source>
        <strain evidence="1">CCUG 55640</strain>
    </source>
</reference>
<organism evidence="1 2">
    <name type="scientific">Mycobacterium alsense</name>
    <dbReference type="NCBI Taxonomy" id="324058"/>
    <lineage>
        <taxon>Bacteria</taxon>
        <taxon>Bacillati</taxon>
        <taxon>Actinomycetota</taxon>
        <taxon>Actinomycetes</taxon>
        <taxon>Mycobacteriales</taxon>
        <taxon>Mycobacteriaceae</taxon>
        <taxon>Mycobacterium</taxon>
    </lineage>
</organism>
<dbReference type="EMBL" id="JACKVH010000017">
    <property type="protein sequence ID" value="MCV7380926.1"/>
    <property type="molecule type" value="Genomic_DNA"/>
</dbReference>
<name>A0AA41XRK5_9MYCO</name>
<evidence type="ECO:0008006" key="3">
    <source>
        <dbReference type="Google" id="ProtNLM"/>
    </source>
</evidence>
<dbReference type="Proteomes" id="UP001141650">
    <property type="component" value="Unassembled WGS sequence"/>
</dbReference>
<evidence type="ECO:0000313" key="1">
    <source>
        <dbReference type="EMBL" id="MCV7380926.1"/>
    </source>
</evidence>
<reference evidence="1" key="2">
    <citation type="journal article" date="2022" name="BMC Genomics">
        <title>Comparative genome analysis of mycobacteria focusing on tRNA and non-coding RNA.</title>
        <authorList>
            <person name="Behra P.R.K."/>
            <person name="Pettersson B.M.F."/>
            <person name="Ramesh M."/>
            <person name="Das S."/>
            <person name="Dasgupta S."/>
            <person name="Kirsebom L.A."/>
        </authorList>
    </citation>
    <scope>NUCLEOTIDE SEQUENCE</scope>
    <source>
        <strain evidence="1">CCUG 55640</strain>
    </source>
</reference>
<dbReference type="AlphaFoldDB" id="A0AA41XRK5"/>
<sequence>MSDVIIDFDSGTQSLGSLQEAAYRLIGRATCQIDDLDGRYVCRLASCQPQLDGDELRTHFLNLVTDENLREKVRRETDRLRDVIVALAFGSLAEGT</sequence>
<evidence type="ECO:0000313" key="2">
    <source>
        <dbReference type="Proteomes" id="UP001141650"/>
    </source>
</evidence>
<protein>
    <recommendedName>
        <fullName evidence="3">His-Xaa-Ser system protein HxsD</fullName>
    </recommendedName>
</protein>